<dbReference type="EnsemblMetazoa" id="SMAR011489-RA">
    <property type="protein sequence ID" value="SMAR011489-PA"/>
    <property type="gene ID" value="SMAR011489"/>
</dbReference>
<dbReference type="GO" id="GO:0005739">
    <property type="term" value="C:mitochondrion"/>
    <property type="evidence" value="ECO:0007669"/>
    <property type="project" value="TreeGrafter"/>
</dbReference>
<sequence length="299" mass="34589">MPSSNAFIEVIAQLNWKRVGIHLLITKMHFLGQFYVRYRLNTRLYRQLCTSKHLYSGSKTEEKNFYSDPSNDLQKWLKVPLFREHEKPFEPDKNVIDKVKTLFKPSKIHEIKFLKSVVRPEDYPKENIPEILFIGHSNVGKSSLISAMFGNKLKFGHTKTLNFFQVGNKFNLVDAPGYGINQPATFVPGVESYLKQRPNLQRSFLLIDASIGFNDWDFVAIEMLQEFSRPYALIMTKIDLAPPSRRLNNLVELQQIRDKYSSSLCFPQPFLLSNKTLEGIGYLQAFIAYVTFHITIDGL</sequence>
<feature type="domain" description="EngB-type G" evidence="5">
    <location>
        <begin position="127"/>
        <end position="293"/>
    </location>
</feature>
<evidence type="ECO:0000256" key="1">
    <source>
        <dbReference type="ARBA" id="ARBA00022723"/>
    </source>
</evidence>
<dbReference type="PANTHER" id="PTHR46498:SF1">
    <property type="entry name" value="GTP-BINDING PROTEIN 8"/>
    <property type="match status" value="1"/>
</dbReference>
<dbReference type="InterPro" id="IPR052279">
    <property type="entry name" value="EngB_GTPase"/>
</dbReference>
<name>T1JCH7_STRMM</name>
<reference evidence="7" key="1">
    <citation type="submission" date="2011-05" db="EMBL/GenBank/DDBJ databases">
        <authorList>
            <person name="Richards S.R."/>
            <person name="Qu J."/>
            <person name="Jiang H."/>
            <person name="Jhangiani S.N."/>
            <person name="Agravi P."/>
            <person name="Goodspeed R."/>
            <person name="Gross S."/>
            <person name="Mandapat C."/>
            <person name="Jackson L."/>
            <person name="Mathew T."/>
            <person name="Pu L."/>
            <person name="Thornton R."/>
            <person name="Saada N."/>
            <person name="Wilczek-Boney K.B."/>
            <person name="Lee S."/>
            <person name="Kovar C."/>
            <person name="Wu Y."/>
            <person name="Scherer S.E."/>
            <person name="Worley K.C."/>
            <person name="Muzny D.M."/>
            <person name="Gibbs R."/>
        </authorList>
    </citation>
    <scope>NUCLEOTIDE SEQUENCE</scope>
    <source>
        <strain evidence="7">Brora</strain>
    </source>
</reference>
<evidence type="ECO:0000313" key="7">
    <source>
        <dbReference type="Proteomes" id="UP000014500"/>
    </source>
</evidence>
<dbReference type="InterPro" id="IPR030393">
    <property type="entry name" value="G_ENGB_dom"/>
</dbReference>
<dbReference type="Pfam" id="PF01926">
    <property type="entry name" value="MMR_HSR1"/>
    <property type="match status" value="1"/>
</dbReference>
<dbReference type="PhylomeDB" id="T1JCH7"/>
<evidence type="ECO:0000256" key="4">
    <source>
        <dbReference type="ARBA" id="ARBA00023134"/>
    </source>
</evidence>
<proteinExistence type="predicted"/>
<keyword evidence="3" id="KW-0460">Magnesium</keyword>
<dbReference type="eggNOG" id="KOG2486">
    <property type="taxonomic scope" value="Eukaryota"/>
</dbReference>
<evidence type="ECO:0000313" key="6">
    <source>
        <dbReference type="EnsemblMetazoa" id="SMAR011489-PA"/>
    </source>
</evidence>
<keyword evidence="4" id="KW-0342">GTP-binding</keyword>
<reference evidence="6" key="2">
    <citation type="submission" date="2015-02" db="UniProtKB">
        <authorList>
            <consortium name="EnsemblMetazoa"/>
        </authorList>
    </citation>
    <scope>IDENTIFICATION</scope>
</reference>
<protein>
    <recommendedName>
        <fullName evidence="5">EngB-type G domain-containing protein</fullName>
    </recommendedName>
</protein>
<dbReference type="PROSITE" id="PS51706">
    <property type="entry name" value="G_ENGB"/>
    <property type="match status" value="1"/>
</dbReference>
<dbReference type="HOGENOM" id="CLU_033732_5_0_1"/>
<dbReference type="CDD" id="cd01876">
    <property type="entry name" value="YihA_EngB"/>
    <property type="match status" value="1"/>
</dbReference>
<evidence type="ECO:0000256" key="2">
    <source>
        <dbReference type="ARBA" id="ARBA00022741"/>
    </source>
</evidence>
<dbReference type="InterPro" id="IPR006073">
    <property type="entry name" value="GTP-bd"/>
</dbReference>
<dbReference type="Gene3D" id="3.40.50.300">
    <property type="entry name" value="P-loop containing nucleotide triphosphate hydrolases"/>
    <property type="match status" value="1"/>
</dbReference>
<dbReference type="STRING" id="126957.T1JCH7"/>
<dbReference type="EMBL" id="JH432064">
    <property type="status" value="NOT_ANNOTATED_CDS"/>
    <property type="molecule type" value="Genomic_DNA"/>
</dbReference>
<keyword evidence="1" id="KW-0479">Metal-binding</keyword>
<dbReference type="Proteomes" id="UP000014500">
    <property type="component" value="Unassembled WGS sequence"/>
</dbReference>
<dbReference type="OMA" id="RMDHAPP"/>
<organism evidence="6 7">
    <name type="scientific">Strigamia maritima</name>
    <name type="common">European centipede</name>
    <name type="synonym">Geophilus maritimus</name>
    <dbReference type="NCBI Taxonomy" id="126957"/>
    <lineage>
        <taxon>Eukaryota</taxon>
        <taxon>Metazoa</taxon>
        <taxon>Ecdysozoa</taxon>
        <taxon>Arthropoda</taxon>
        <taxon>Myriapoda</taxon>
        <taxon>Chilopoda</taxon>
        <taxon>Pleurostigmophora</taxon>
        <taxon>Geophilomorpha</taxon>
        <taxon>Linotaeniidae</taxon>
        <taxon>Strigamia</taxon>
    </lineage>
</organism>
<accession>T1JCH7</accession>
<evidence type="ECO:0000259" key="5">
    <source>
        <dbReference type="PROSITE" id="PS51706"/>
    </source>
</evidence>
<keyword evidence="2" id="KW-0547">Nucleotide-binding</keyword>
<dbReference type="GO" id="GO:0005525">
    <property type="term" value="F:GTP binding"/>
    <property type="evidence" value="ECO:0007669"/>
    <property type="project" value="UniProtKB-KW"/>
</dbReference>
<evidence type="ECO:0000256" key="3">
    <source>
        <dbReference type="ARBA" id="ARBA00022842"/>
    </source>
</evidence>
<dbReference type="PANTHER" id="PTHR46498">
    <property type="entry name" value="GTP-BINDING PROTEIN 8"/>
    <property type="match status" value="1"/>
</dbReference>
<dbReference type="AlphaFoldDB" id="T1JCH7"/>
<dbReference type="SUPFAM" id="SSF52540">
    <property type="entry name" value="P-loop containing nucleoside triphosphate hydrolases"/>
    <property type="match status" value="1"/>
</dbReference>
<keyword evidence="7" id="KW-1185">Reference proteome</keyword>
<dbReference type="InterPro" id="IPR027417">
    <property type="entry name" value="P-loop_NTPase"/>
</dbReference>
<dbReference type="GO" id="GO:0046872">
    <property type="term" value="F:metal ion binding"/>
    <property type="evidence" value="ECO:0007669"/>
    <property type="project" value="UniProtKB-KW"/>
</dbReference>